<dbReference type="AlphaFoldDB" id="A0A9P8Y9L0"/>
<organism evidence="4 5">
    <name type="scientific">Microdochium trichocladiopsis</name>
    <dbReference type="NCBI Taxonomy" id="1682393"/>
    <lineage>
        <taxon>Eukaryota</taxon>
        <taxon>Fungi</taxon>
        <taxon>Dikarya</taxon>
        <taxon>Ascomycota</taxon>
        <taxon>Pezizomycotina</taxon>
        <taxon>Sordariomycetes</taxon>
        <taxon>Xylariomycetidae</taxon>
        <taxon>Xylariales</taxon>
        <taxon>Microdochiaceae</taxon>
        <taxon>Microdochium</taxon>
    </lineage>
</organism>
<evidence type="ECO:0000256" key="1">
    <source>
        <dbReference type="ARBA" id="ARBA00023242"/>
    </source>
</evidence>
<dbReference type="OrthoDB" id="4150467at2759"/>
<keyword evidence="5" id="KW-1185">Reference proteome</keyword>
<proteinExistence type="predicted"/>
<feature type="region of interest" description="Disordered" evidence="2">
    <location>
        <begin position="424"/>
        <end position="614"/>
    </location>
</feature>
<feature type="region of interest" description="Disordered" evidence="2">
    <location>
        <begin position="121"/>
        <end position="235"/>
    </location>
</feature>
<feature type="compositionally biased region" description="Polar residues" evidence="2">
    <location>
        <begin position="365"/>
        <end position="378"/>
    </location>
</feature>
<accession>A0A9P8Y9L0</accession>
<feature type="compositionally biased region" description="Low complexity" evidence="2">
    <location>
        <begin position="381"/>
        <end position="395"/>
    </location>
</feature>
<dbReference type="EMBL" id="JAGTJQ010000004">
    <property type="protein sequence ID" value="KAH7033216.1"/>
    <property type="molecule type" value="Genomic_DNA"/>
</dbReference>
<feature type="compositionally biased region" description="Low complexity" evidence="2">
    <location>
        <begin position="205"/>
        <end position="218"/>
    </location>
</feature>
<feature type="compositionally biased region" description="Low complexity" evidence="2">
    <location>
        <begin position="121"/>
        <end position="133"/>
    </location>
</feature>
<dbReference type="InterPro" id="IPR001138">
    <property type="entry name" value="Zn2Cys6_DnaBD"/>
</dbReference>
<keyword evidence="1" id="KW-0539">Nucleus</keyword>
<protein>
    <recommendedName>
        <fullName evidence="3">Zn(2)-C6 fungal-type domain-containing protein</fullName>
    </recommendedName>
</protein>
<evidence type="ECO:0000256" key="2">
    <source>
        <dbReference type="SAM" id="MobiDB-lite"/>
    </source>
</evidence>
<dbReference type="GO" id="GO:0000981">
    <property type="term" value="F:DNA-binding transcription factor activity, RNA polymerase II-specific"/>
    <property type="evidence" value="ECO:0007669"/>
    <property type="project" value="InterPro"/>
</dbReference>
<feature type="region of interest" description="Disordered" evidence="2">
    <location>
        <begin position="365"/>
        <end position="408"/>
    </location>
</feature>
<feature type="domain" description="Zn(2)-C6 fungal-type" evidence="3">
    <location>
        <begin position="529"/>
        <end position="561"/>
    </location>
</feature>
<dbReference type="GeneID" id="70188109"/>
<feature type="region of interest" description="Disordered" evidence="2">
    <location>
        <begin position="281"/>
        <end position="306"/>
    </location>
</feature>
<dbReference type="SMART" id="SM00066">
    <property type="entry name" value="GAL4"/>
    <property type="match status" value="1"/>
</dbReference>
<dbReference type="PROSITE" id="PS50048">
    <property type="entry name" value="ZN2_CY6_FUNGAL_2"/>
    <property type="match status" value="1"/>
</dbReference>
<reference evidence="4" key="1">
    <citation type="journal article" date="2021" name="Nat. Commun.">
        <title>Genetic determinants of endophytism in the Arabidopsis root mycobiome.</title>
        <authorList>
            <person name="Mesny F."/>
            <person name="Miyauchi S."/>
            <person name="Thiergart T."/>
            <person name="Pickel B."/>
            <person name="Atanasova L."/>
            <person name="Karlsson M."/>
            <person name="Huettel B."/>
            <person name="Barry K.W."/>
            <person name="Haridas S."/>
            <person name="Chen C."/>
            <person name="Bauer D."/>
            <person name="Andreopoulos W."/>
            <person name="Pangilinan J."/>
            <person name="LaButti K."/>
            <person name="Riley R."/>
            <person name="Lipzen A."/>
            <person name="Clum A."/>
            <person name="Drula E."/>
            <person name="Henrissat B."/>
            <person name="Kohler A."/>
            <person name="Grigoriev I.V."/>
            <person name="Martin F.M."/>
            <person name="Hacquard S."/>
        </authorList>
    </citation>
    <scope>NUCLEOTIDE SEQUENCE</scope>
    <source>
        <strain evidence="4">MPI-CAGE-CH-0230</strain>
    </source>
</reference>
<comment type="caution">
    <text evidence="4">The sequence shown here is derived from an EMBL/GenBank/DDBJ whole genome shotgun (WGS) entry which is preliminary data.</text>
</comment>
<dbReference type="Pfam" id="PF00172">
    <property type="entry name" value="Zn_clus"/>
    <property type="match status" value="1"/>
</dbReference>
<dbReference type="RefSeq" id="XP_046014048.1">
    <property type="nucleotide sequence ID" value="XM_046158563.1"/>
</dbReference>
<feature type="compositionally biased region" description="Basic and acidic residues" evidence="2">
    <location>
        <begin position="538"/>
        <end position="551"/>
    </location>
</feature>
<dbReference type="GO" id="GO:0008270">
    <property type="term" value="F:zinc ion binding"/>
    <property type="evidence" value="ECO:0007669"/>
    <property type="project" value="InterPro"/>
</dbReference>
<dbReference type="CDD" id="cd00067">
    <property type="entry name" value="GAL4"/>
    <property type="match status" value="1"/>
</dbReference>
<evidence type="ECO:0000259" key="3">
    <source>
        <dbReference type="PROSITE" id="PS50048"/>
    </source>
</evidence>
<feature type="region of interest" description="Disordered" evidence="2">
    <location>
        <begin position="318"/>
        <end position="346"/>
    </location>
</feature>
<dbReference type="Proteomes" id="UP000756346">
    <property type="component" value="Unassembled WGS sequence"/>
</dbReference>
<name>A0A9P8Y9L0_9PEZI</name>
<evidence type="ECO:0000313" key="5">
    <source>
        <dbReference type="Proteomes" id="UP000756346"/>
    </source>
</evidence>
<gene>
    <name evidence="4" type="ORF">B0I36DRAFT_361912</name>
</gene>
<evidence type="ECO:0000313" key="4">
    <source>
        <dbReference type="EMBL" id="KAH7033216.1"/>
    </source>
</evidence>
<feature type="compositionally biased region" description="Pro residues" evidence="2">
    <location>
        <begin position="587"/>
        <end position="600"/>
    </location>
</feature>
<sequence>MTSASPIDTLAGAAAASAHGSPQPLQPVKPKHVQFELMFPESPQYRARLPLRVQIYPHDSTESIVTTVKNFYGLYPGPATSKGVSFEDDRGNTLIARYENFSNNMVVYVRVFEEAVQPTAPYSASPYLPSSTSGAPPYMPNEFGPPLAQQYEQPHKPESHSNSRRRSLSRDSGNGRRSESVGQPGSKKARSKSARAPGSDTEHNGYSSGDGASGSVSSRAKEQMGNTDISLENIVEGGRRKRAKFESSELPLFAPPQMPAATSNSSVSPARRIEHQRPSIPFAHPGQHPFTHPRPLQSPQSYTNPYGAVGAFATPVHDSRRHRGSISYGSGSGILPTPDPTVGSAMSEEDKDVAMQLMRLGDMSNISHGRTSASTLDDTFSGKADAASSTGATSDSDSDSEEHLHAARRQKLDFMGASRKVYQTTESHFVPSRGNVDVSSDDADYEDSKSNAQSMGKPRLPSSKMSKPKSNKPLKPGSSSKVKKASTGAPSGPMSPNSLPAHSRKPSVASTLTGFTGEDDQPDLSSKPRCQRCRKSKKGCDRQRPCGRCRDAGLGADQCVSEDEGNGRKGRYGRHMGVPVKTTGEPIGPPALLPAAPIAPVPILANDKNKKRKR</sequence>